<evidence type="ECO:0000256" key="10">
    <source>
        <dbReference type="ARBA" id="ARBA00023014"/>
    </source>
</evidence>
<dbReference type="PANTHER" id="PTHR43598:SF1">
    <property type="entry name" value="FORMATE DEHYDROGENASE-O MAJOR SUBUNIT"/>
    <property type="match status" value="1"/>
</dbReference>
<dbReference type="SUPFAM" id="SSF53706">
    <property type="entry name" value="Formate dehydrogenase/DMSO reductase, domains 1-3"/>
    <property type="match status" value="1"/>
</dbReference>
<dbReference type="GO" id="GO:0016491">
    <property type="term" value="F:oxidoreductase activity"/>
    <property type="evidence" value="ECO:0007669"/>
    <property type="project" value="UniProtKB-KW"/>
</dbReference>
<evidence type="ECO:0000313" key="13">
    <source>
        <dbReference type="Proteomes" id="UP000071979"/>
    </source>
</evidence>
<evidence type="ECO:0000256" key="5">
    <source>
        <dbReference type="ARBA" id="ARBA00022485"/>
    </source>
</evidence>
<gene>
    <name evidence="12" type="ORF">SA3R_07475</name>
</gene>
<evidence type="ECO:0000256" key="7">
    <source>
        <dbReference type="ARBA" id="ARBA00022723"/>
    </source>
</evidence>
<dbReference type="InterPro" id="IPR006311">
    <property type="entry name" value="TAT_signal"/>
</dbReference>
<dbReference type="Gene3D" id="3.40.50.740">
    <property type="match status" value="1"/>
</dbReference>
<dbReference type="GO" id="GO:0009061">
    <property type="term" value="P:anaerobic respiration"/>
    <property type="evidence" value="ECO:0007669"/>
    <property type="project" value="TreeGrafter"/>
</dbReference>
<dbReference type="OrthoDB" id="9810782at2"/>
<keyword evidence="7" id="KW-0479">Metal-binding</keyword>
<dbReference type="GO" id="GO:0030313">
    <property type="term" value="C:cell envelope"/>
    <property type="evidence" value="ECO:0007669"/>
    <property type="project" value="UniProtKB-SubCell"/>
</dbReference>
<evidence type="ECO:0000256" key="8">
    <source>
        <dbReference type="ARBA" id="ARBA00023002"/>
    </source>
</evidence>
<dbReference type="GO" id="GO:0051539">
    <property type="term" value="F:4 iron, 4 sulfur cluster binding"/>
    <property type="evidence" value="ECO:0007669"/>
    <property type="project" value="UniProtKB-KW"/>
</dbReference>
<evidence type="ECO:0000256" key="9">
    <source>
        <dbReference type="ARBA" id="ARBA00023004"/>
    </source>
</evidence>
<evidence type="ECO:0000256" key="2">
    <source>
        <dbReference type="ARBA" id="ARBA00001966"/>
    </source>
</evidence>
<name>A0A8E1VAH4_9GAMM</name>
<dbReference type="GO" id="GO:0009055">
    <property type="term" value="F:electron transfer activity"/>
    <property type="evidence" value="ECO:0007669"/>
    <property type="project" value="TreeGrafter"/>
</dbReference>
<dbReference type="InterPro" id="IPR006656">
    <property type="entry name" value="Mopterin_OxRdtase"/>
</dbReference>
<keyword evidence="10" id="KW-0411">Iron-sulfur</keyword>
<dbReference type="Gene3D" id="2.20.25.90">
    <property type="entry name" value="ADC-like domains"/>
    <property type="match status" value="1"/>
</dbReference>
<evidence type="ECO:0000256" key="3">
    <source>
        <dbReference type="ARBA" id="ARBA00004196"/>
    </source>
</evidence>
<accession>A0A8E1VAH4</accession>
<proteinExistence type="inferred from homology"/>
<keyword evidence="6" id="KW-0500">Molybdenum</keyword>
<evidence type="ECO:0000256" key="4">
    <source>
        <dbReference type="ARBA" id="ARBA00010312"/>
    </source>
</evidence>
<dbReference type="Pfam" id="PF00384">
    <property type="entry name" value="Molybdopterin"/>
    <property type="match status" value="1"/>
</dbReference>
<dbReference type="InterPro" id="IPR006963">
    <property type="entry name" value="Mopterin_OxRdtase_4Fe-4S_dom"/>
</dbReference>
<dbReference type="PROSITE" id="PS51318">
    <property type="entry name" value="TAT"/>
    <property type="match status" value="1"/>
</dbReference>
<dbReference type="GO" id="GO:0030151">
    <property type="term" value="F:molybdenum ion binding"/>
    <property type="evidence" value="ECO:0007669"/>
    <property type="project" value="TreeGrafter"/>
</dbReference>
<evidence type="ECO:0000256" key="1">
    <source>
        <dbReference type="ARBA" id="ARBA00001942"/>
    </source>
</evidence>
<comment type="caution">
    <text evidence="12">The sequence shown here is derived from an EMBL/GenBank/DDBJ whole genome shotgun (WGS) entry which is preliminary data.</text>
</comment>
<reference evidence="12 13" key="1">
    <citation type="journal article" date="2016" name="Front. Microbiol.">
        <title>Genomic Resource of Rice Seed Associated Bacteria.</title>
        <authorList>
            <person name="Midha S."/>
            <person name="Bansal K."/>
            <person name="Sharma S."/>
            <person name="Kumar N."/>
            <person name="Patil P.P."/>
            <person name="Chaudhry V."/>
            <person name="Patil P.B."/>
        </authorList>
    </citation>
    <scope>NUCLEOTIDE SEQUENCE [LARGE SCALE GENOMIC DNA]</scope>
    <source>
        <strain evidence="12 13">SA3</strain>
    </source>
</reference>
<dbReference type="EMBL" id="LDSE01000012">
    <property type="protein sequence ID" value="KTS68429.1"/>
    <property type="molecule type" value="Genomic_DNA"/>
</dbReference>
<evidence type="ECO:0000259" key="11">
    <source>
        <dbReference type="PROSITE" id="PS51669"/>
    </source>
</evidence>
<keyword evidence="9" id="KW-0408">Iron</keyword>
<dbReference type="PROSITE" id="PS51669">
    <property type="entry name" value="4FE4S_MOW_BIS_MGD"/>
    <property type="match status" value="1"/>
</dbReference>
<organism evidence="12 13">
    <name type="scientific">Pantoea dispersa</name>
    <dbReference type="NCBI Taxonomy" id="59814"/>
    <lineage>
        <taxon>Bacteria</taxon>
        <taxon>Pseudomonadati</taxon>
        <taxon>Pseudomonadota</taxon>
        <taxon>Gammaproteobacteria</taxon>
        <taxon>Enterobacterales</taxon>
        <taxon>Erwiniaceae</taxon>
        <taxon>Pantoea</taxon>
    </lineage>
</organism>
<feature type="domain" description="4Fe-4S Mo/W bis-MGD-type" evidence="11">
    <location>
        <begin position="43"/>
        <end position="106"/>
    </location>
</feature>
<sequence length="195" mass="21341">MNVSRRKFFKICAGGMAGTTAALLGFTPEAALAETRQYKLLRARETRNTCTYCSVGCGLLMYSLGDGAKNAKETIFHIEGDPDHPVSRGALCPKGAGLLDFVHSDSRLKYPEYRAPGSDKWQRISWDDAFTRIAQLMKADRDANFIAQNAAGVTVNRWLSTGMLCASASSNETGYLTQKFTRSLGMLAVDNQARV</sequence>
<dbReference type="AlphaFoldDB" id="A0A8E1VAH4"/>
<dbReference type="PANTHER" id="PTHR43598">
    <property type="entry name" value="TUNGSTEN-CONTAINING FORMYLMETHANOFURAN DEHYDROGENASE 2 SUBUNIT B"/>
    <property type="match status" value="1"/>
</dbReference>
<dbReference type="Proteomes" id="UP000071979">
    <property type="component" value="Unassembled WGS sequence"/>
</dbReference>
<evidence type="ECO:0000313" key="12">
    <source>
        <dbReference type="EMBL" id="KTS68429.1"/>
    </source>
</evidence>
<comment type="cofactor">
    <cofactor evidence="1">
        <name>Mo-bis(molybdopterin guanine dinucleotide)</name>
        <dbReference type="ChEBI" id="CHEBI:60539"/>
    </cofactor>
</comment>
<dbReference type="PROSITE" id="PS00551">
    <property type="entry name" value="MOLYBDOPTERIN_PROK_1"/>
    <property type="match status" value="1"/>
</dbReference>
<protein>
    <submittedName>
        <fullName evidence="12">Sulfate ABC transporter substrate-binding protein</fullName>
    </submittedName>
</protein>
<keyword evidence="5" id="KW-0004">4Fe-4S</keyword>
<comment type="similarity">
    <text evidence="4">Belongs to the prokaryotic molybdopterin-containing oxidoreductase family.</text>
</comment>
<dbReference type="Pfam" id="PF04879">
    <property type="entry name" value="Molybdop_Fe4S4"/>
    <property type="match status" value="1"/>
</dbReference>
<dbReference type="SMART" id="SM00926">
    <property type="entry name" value="Molybdop_Fe4S4"/>
    <property type="match status" value="1"/>
</dbReference>
<evidence type="ECO:0000256" key="6">
    <source>
        <dbReference type="ARBA" id="ARBA00022505"/>
    </source>
</evidence>
<comment type="cofactor">
    <cofactor evidence="2">
        <name>[4Fe-4S] cluster</name>
        <dbReference type="ChEBI" id="CHEBI:49883"/>
    </cofactor>
</comment>
<dbReference type="InterPro" id="IPR027467">
    <property type="entry name" value="MopterinOxRdtase_cofactor_BS"/>
</dbReference>
<keyword evidence="8" id="KW-0560">Oxidoreductase</keyword>
<comment type="subcellular location">
    <subcellularLocation>
        <location evidence="3">Cell envelope</location>
    </subcellularLocation>
</comment>